<dbReference type="PROSITE" id="PS00530">
    <property type="entry name" value="RNASE_T2_1"/>
    <property type="match status" value="1"/>
</dbReference>
<proteinExistence type="inferred from homology"/>
<reference evidence="3 4" key="2">
    <citation type="submission" date="2020-01" db="EMBL/GenBank/DDBJ databases">
        <title>Microvirga sp. nov., an arsenate reduction bacterium isolated from Tibet hotspring sediments.</title>
        <authorList>
            <person name="Xian W.-D."/>
            <person name="Li W.-J."/>
        </authorList>
    </citation>
    <scope>NUCLEOTIDE SEQUENCE [LARGE SCALE GENOMIC DNA]</scope>
    <source>
        <strain evidence="3 4">KCTC 23863</strain>
    </source>
</reference>
<comment type="similarity">
    <text evidence="1 2">Belongs to the RNase T2 family.</text>
</comment>
<evidence type="ECO:0000313" key="3">
    <source>
        <dbReference type="EMBL" id="MXQ10373.1"/>
    </source>
</evidence>
<dbReference type="AlphaFoldDB" id="A0A7X3MNR6"/>
<dbReference type="OrthoDB" id="4720638at2"/>
<dbReference type="InterPro" id="IPR039378">
    <property type="entry name" value="RNase_T2_prok"/>
</dbReference>
<dbReference type="InterPro" id="IPR001568">
    <property type="entry name" value="RNase_T2-like"/>
</dbReference>
<gene>
    <name evidence="3" type="ORF">GR328_02655</name>
</gene>
<dbReference type="SUPFAM" id="SSF55895">
    <property type="entry name" value="Ribonuclease Rh-like"/>
    <property type="match status" value="1"/>
</dbReference>
<dbReference type="InterPro" id="IPR018188">
    <property type="entry name" value="RNase_T2_His_AS_1"/>
</dbReference>
<dbReference type="Gene3D" id="3.90.730.10">
    <property type="entry name" value="Ribonuclease T2-like"/>
    <property type="match status" value="1"/>
</dbReference>
<dbReference type="Proteomes" id="UP000436483">
    <property type="component" value="Unassembled WGS sequence"/>
</dbReference>
<reference evidence="3 4" key="1">
    <citation type="submission" date="2019-12" db="EMBL/GenBank/DDBJ databases">
        <authorList>
            <person name="Yuan C.-G."/>
        </authorList>
    </citation>
    <scope>NUCLEOTIDE SEQUENCE [LARGE SCALE GENOMIC DNA]</scope>
    <source>
        <strain evidence="3 4">KCTC 23863</strain>
    </source>
</reference>
<comment type="caution">
    <text evidence="3">The sequence shown here is derived from an EMBL/GenBank/DDBJ whole genome shotgun (WGS) entry which is preliminary data.</text>
</comment>
<accession>A0A7X3MNR6</accession>
<organism evidence="3 4">
    <name type="scientific">Microvirga makkahensis</name>
    <dbReference type="NCBI Taxonomy" id="1128670"/>
    <lineage>
        <taxon>Bacteria</taxon>
        <taxon>Pseudomonadati</taxon>
        <taxon>Pseudomonadota</taxon>
        <taxon>Alphaproteobacteria</taxon>
        <taxon>Hyphomicrobiales</taxon>
        <taxon>Methylobacteriaceae</taxon>
        <taxon>Microvirga</taxon>
    </lineage>
</organism>
<dbReference type="Pfam" id="PF00445">
    <property type="entry name" value="Ribonuclease_T2"/>
    <property type="match status" value="1"/>
</dbReference>
<protein>
    <submittedName>
        <fullName evidence="3">Ribonuclease T</fullName>
    </submittedName>
</protein>
<dbReference type="InterPro" id="IPR036430">
    <property type="entry name" value="RNase_T2-like_sf"/>
</dbReference>
<keyword evidence="4" id="KW-1185">Reference proteome</keyword>
<dbReference type="GO" id="GO:0006401">
    <property type="term" value="P:RNA catabolic process"/>
    <property type="evidence" value="ECO:0007669"/>
    <property type="project" value="TreeGrafter"/>
</dbReference>
<name>A0A7X3MNR6_9HYPH</name>
<evidence type="ECO:0000256" key="2">
    <source>
        <dbReference type="RuleBase" id="RU004328"/>
    </source>
</evidence>
<sequence>MAPLGPRLHPPPLLHRHGHRVRRLQAQGELLHPGGSGLSRHRLGDRFLRGRLRPPLRLRPSLQAGRALSFGRWLALAGACLFALPCAAQPREVRGAPMGRFDFYVLALSWSPGYCEASGRKSRQCGSGSGLGFVVHGLWPQLEQGYPSFCEPSGRFVPSTAIGEASGLFPDDNLARYQWRKHGSCSGESPSAYFKAVRQARDLVRIPDSFKALHDRSQVLPSEIERAFMSVNPGLRPDMIAVSCRRRILQEVRICLDKDLRGFRRCPEVDRDGCRAGEIAVPALR</sequence>
<dbReference type="InterPro" id="IPR033130">
    <property type="entry name" value="RNase_T2_His_AS_2"/>
</dbReference>
<dbReference type="GO" id="GO:0003723">
    <property type="term" value="F:RNA binding"/>
    <property type="evidence" value="ECO:0007669"/>
    <property type="project" value="InterPro"/>
</dbReference>
<dbReference type="PROSITE" id="PS00531">
    <property type="entry name" value="RNASE_T2_2"/>
    <property type="match status" value="1"/>
</dbReference>
<dbReference type="PANTHER" id="PTHR11240:SF22">
    <property type="entry name" value="RIBONUCLEASE T2"/>
    <property type="match status" value="1"/>
</dbReference>
<dbReference type="PANTHER" id="PTHR11240">
    <property type="entry name" value="RIBONUCLEASE T2"/>
    <property type="match status" value="1"/>
</dbReference>
<dbReference type="EMBL" id="WURB01000001">
    <property type="protein sequence ID" value="MXQ10373.1"/>
    <property type="molecule type" value="Genomic_DNA"/>
</dbReference>
<dbReference type="GO" id="GO:0033897">
    <property type="term" value="F:ribonuclease T2 activity"/>
    <property type="evidence" value="ECO:0007669"/>
    <property type="project" value="InterPro"/>
</dbReference>
<evidence type="ECO:0000313" key="4">
    <source>
        <dbReference type="Proteomes" id="UP000436483"/>
    </source>
</evidence>
<dbReference type="CDD" id="cd01062">
    <property type="entry name" value="RNase_T2_prok"/>
    <property type="match status" value="1"/>
</dbReference>
<evidence type="ECO:0000256" key="1">
    <source>
        <dbReference type="ARBA" id="ARBA00007469"/>
    </source>
</evidence>